<dbReference type="Proteomes" id="UP001166291">
    <property type="component" value="Unassembled WGS sequence"/>
</dbReference>
<feature type="chain" id="PRO_5046347612" evidence="1">
    <location>
        <begin position="23"/>
        <end position="140"/>
    </location>
</feature>
<dbReference type="RefSeq" id="WP_219043962.1">
    <property type="nucleotide sequence ID" value="NZ_JAHWDQ010000003.1"/>
</dbReference>
<comment type="caution">
    <text evidence="2">The sequence shown here is derived from an EMBL/GenBank/DDBJ whole genome shotgun (WGS) entry which is preliminary data.</text>
</comment>
<sequence>MRCTTPLLVMLAVLRVSSNAIFLAEESGARDTQYDCIKAGAPEQSETKITQSIDDATNIETDSAATNKTGKIESIDIIINPIFDESKPQEKNWLFRLANRLHIPTQKKVVRDDILVDVNDPINQTLLDTSERILHTRHYA</sequence>
<evidence type="ECO:0000313" key="2">
    <source>
        <dbReference type="EMBL" id="MBW2941733.1"/>
    </source>
</evidence>
<evidence type="ECO:0000256" key="1">
    <source>
        <dbReference type="SAM" id="SignalP"/>
    </source>
</evidence>
<proteinExistence type="predicted"/>
<feature type="signal peptide" evidence="1">
    <location>
        <begin position="1"/>
        <end position="22"/>
    </location>
</feature>
<dbReference type="EMBL" id="JAHWDQ010000003">
    <property type="protein sequence ID" value="MBW2941733.1"/>
    <property type="molecule type" value="Genomic_DNA"/>
</dbReference>
<keyword evidence="1" id="KW-0732">Signal</keyword>
<evidence type="ECO:0000313" key="3">
    <source>
        <dbReference type="Proteomes" id="UP001166291"/>
    </source>
</evidence>
<accession>A0ABS6VTT8</accession>
<reference evidence="2" key="1">
    <citation type="submission" date="2021-07" db="EMBL/GenBank/DDBJ databases">
        <title>Zhongshania sp. CAU 1632 isolated from seawater.</title>
        <authorList>
            <person name="Kim W."/>
        </authorList>
    </citation>
    <scope>NUCLEOTIDE SEQUENCE</scope>
    <source>
        <strain evidence="2">CAU 1632</strain>
    </source>
</reference>
<name>A0ABS6VTT8_9GAMM</name>
<organism evidence="2 3">
    <name type="scientific">Zhongshania aquimaris</name>
    <dbReference type="NCBI Taxonomy" id="2857107"/>
    <lineage>
        <taxon>Bacteria</taxon>
        <taxon>Pseudomonadati</taxon>
        <taxon>Pseudomonadota</taxon>
        <taxon>Gammaproteobacteria</taxon>
        <taxon>Cellvibrionales</taxon>
        <taxon>Spongiibacteraceae</taxon>
        <taxon>Zhongshania</taxon>
    </lineage>
</organism>
<gene>
    <name evidence="2" type="ORF">KXJ70_13130</name>
</gene>
<keyword evidence="3" id="KW-1185">Reference proteome</keyword>
<protein>
    <submittedName>
        <fullName evidence="2">Uncharacterized protein</fullName>
    </submittedName>
</protein>